<sequence>MGDSQLPQNGIAGTSLRVQSLYQSHTTEGHVLWLTEPPTPPDSHSIPESENPEYAITLRHRSLNGRKHTLDSIIIRSPPLRKFLDETIEHISALYDENEEGLVVQAPFRILFWHFDAIENAAASSNATQEDDALGPPATLLRDILDDEFRDLLQRRETMVTQGQINFDTLWTLFKPGITCVTTFMEIHHVAVRCISIDFGRHAMGGMYYRIKFENLVWNGESLGWRDDYTDIMEFKGRRKIRDAHILPLEFWQGGSVEQLAARGRRFLDLVVKEPYMMRFSGESLDSESSPMWWQGEQKKKMSERVILDARAYSHYFRRLAVSKWRTRDQLANLDQLQLAYVFPELHVFALQRKRWSRVWVDDVDEVVFNDAAYPSLVLPSDYKQLLLAFAEAQIDAANGVGGFDDVIAGKGQGILMLLAGPPGTGKTLTAEAMAEHMRRPLYSVSTGELGMAAAGMENELNKVLELSTRWNAVLLLDEADVFLERRADNDIQRNSIVSIFLRRLEYYRGIMFLTTNRIRSFDEAFRSRIHVAIQYPDLDSTARHSIWSNFLRRAKETYRYGVEFEEAQVEELAELTLNGREIRNIVKSAQLLALRDQEPLKKKHVDIVWRVEMENSPWQKTSAG</sequence>
<dbReference type="InterPro" id="IPR003593">
    <property type="entry name" value="AAA+_ATPase"/>
</dbReference>
<organism evidence="2 3">
    <name type="scientific">Cyphellophora attinorum</name>
    <dbReference type="NCBI Taxonomy" id="1664694"/>
    <lineage>
        <taxon>Eukaryota</taxon>
        <taxon>Fungi</taxon>
        <taxon>Dikarya</taxon>
        <taxon>Ascomycota</taxon>
        <taxon>Pezizomycotina</taxon>
        <taxon>Eurotiomycetes</taxon>
        <taxon>Chaetothyriomycetidae</taxon>
        <taxon>Chaetothyriales</taxon>
        <taxon>Cyphellophoraceae</taxon>
        <taxon>Cyphellophora</taxon>
    </lineage>
</organism>
<dbReference type="PANTHER" id="PTHR46411:SF3">
    <property type="entry name" value="AAA+ ATPASE DOMAIN-CONTAINING PROTEIN"/>
    <property type="match status" value="1"/>
</dbReference>
<dbReference type="SMART" id="SM00382">
    <property type="entry name" value="AAA"/>
    <property type="match status" value="1"/>
</dbReference>
<evidence type="ECO:0000313" key="3">
    <source>
        <dbReference type="Proteomes" id="UP000038010"/>
    </source>
</evidence>
<dbReference type="AlphaFoldDB" id="A0A0N1HGR3"/>
<dbReference type="SUPFAM" id="SSF52540">
    <property type="entry name" value="P-loop containing nucleoside triphosphate hydrolases"/>
    <property type="match status" value="1"/>
</dbReference>
<dbReference type="Gene3D" id="3.40.50.300">
    <property type="entry name" value="P-loop containing nucleotide triphosphate hydrolases"/>
    <property type="match status" value="1"/>
</dbReference>
<dbReference type="RefSeq" id="XP_018005426.1">
    <property type="nucleotide sequence ID" value="XM_018147916.1"/>
</dbReference>
<protein>
    <recommendedName>
        <fullName evidence="1">AAA+ ATPase domain-containing protein</fullName>
    </recommendedName>
</protein>
<dbReference type="Pfam" id="PF00004">
    <property type="entry name" value="AAA"/>
    <property type="match status" value="1"/>
</dbReference>
<dbReference type="VEuPathDB" id="FungiDB:AB675_753"/>
<dbReference type="EMBL" id="LFJN01000001">
    <property type="protein sequence ID" value="KPI45463.1"/>
    <property type="molecule type" value="Genomic_DNA"/>
</dbReference>
<dbReference type="InterPro" id="IPR056599">
    <property type="entry name" value="AAA_lid_fung"/>
</dbReference>
<dbReference type="GeneID" id="28739785"/>
<proteinExistence type="predicted"/>
<dbReference type="InterPro" id="IPR003959">
    <property type="entry name" value="ATPase_AAA_core"/>
</dbReference>
<accession>A0A0N1HGR3</accession>
<dbReference type="Pfam" id="PF23232">
    <property type="entry name" value="AAA_lid_13"/>
    <property type="match status" value="1"/>
</dbReference>
<dbReference type="InterPro" id="IPR054289">
    <property type="entry name" value="DUF7025"/>
</dbReference>
<evidence type="ECO:0000313" key="2">
    <source>
        <dbReference type="EMBL" id="KPI45463.1"/>
    </source>
</evidence>
<name>A0A0N1HGR3_9EURO</name>
<dbReference type="CDD" id="cd19481">
    <property type="entry name" value="RecA-like_protease"/>
    <property type="match status" value="1"/>
</dbReference>
<evidence type="ECO:0000259" key="1">
    <source>
        <dbReference type="SMART" id="SM00382"/>
    </source>
</evidence>
<gene>
    <name evidence="2" type="ORF">AB675_753</name>
</gene>
<keyword evidence="3" id="KW-1185">Reference proteome</keyword>
<dbReference type="InterPro" id="IPR027417">
    <property type="entry name" value="P-loop_NTPase"/>
</dbReference>
<dbReference type="Pfam" id="PF22942">
    <property type="entry name" value="DUF7025"/>
    <property type="match status" value="1"/>
</dbReference>
<feature type="domain" description="AAA+ ATPase" evidence="1">
    <location>
        <begin position="413"/>
        <end position="538"/>
    </location>
</feature>
<reference evidence="2 3" key="1">
    <citation type="submission" date="2015-06" db="EMBL/GenBank/DDBJ databases">
        <title>Draft genome of the ant-associated black yeast Phialophora attae CBS 131958.</title>
        <authorList>
            <person name="Moreno L.F."/>
            <person name="Stielow B.J."/>
            <person name="de Hoog S."/>
            <person name="Vicente V.A."/>
            <person name="Weiss V.A."/>
            <person name="de Vries M."/>
            <person name="Cruz L.M."/>
            <person name="Souza E.M."/>
        </authorList>
    </citation>
    <scope>NUCLEOTIDE SEQUENCE [LARGE SCALE GENOMIC DNA]</scope>
    <source>
        <strain evidence="2 3">CBS 131958</strain>
    </source>
</reference>
<comment type="caution">
    <text evidence="2">The sequence shown here is derived from an EMBL/GenBank/DDBJ whole genome shotgun (WGS) entry which is preliminary data.</text>
</comment>
<dbReference type="GO" id="GO:0005524">
    <property type="term" value="F:ATP binding"/>
    <property type="evidence" value="ECO:0007669"/>
    <property type="project" value="InterPro"/>
</dbReference>
<dbReference type="PANTHER" id="PTHR46411">
    <property type="entry name" value="FAMILY ATPASE, PUTATIVE-RELATED"/>
    <property type="match status" value="1"/>
</dbReference>
<dbReference type="Proteomes" id="UP000038010">
    <property type="component" value="Unassembled WGS sequence"/>
</dbReference>
<dbReference type="STRING" id="1664694.A0A0N1HGR3"/>
<dbReference type="OrthoDB" id="10042665at2759"/>
<dbReference type="GO" id="GO:0016887">
    <property type="term" value="F:ATP hydrolysis activity"/>
    <property type="evidence" value="ECO:0007669"/>
    <property type="project" value="InterPro"/>
</dbReference>